<evidence type="ECO:0008006" key="4">
    <source>
        <dbReference type="Google" id="ProtNLM"/>
    </source>
</evidence>
<sequence length="249" mass="27648">MSTDHLTVISWNFENNGKNDPARRQAGDELLKSLNPDLVYRQELWKADASGRTIFHAQARMLGMHGELGGDSCTALFINPRRFSVIRDWAESRGPQYVLPPPTALTLRYEEAGPDALPFLAVSYHLNYASLTQRMLEAEWLTTWTDKKVTTPNGKSVTLPALIAGDNNSYPVPGAAGDPRLPEASEIKNAPHRVHRAVGLARRQLMVMPGATSALSAQISRPTEGDAWPGHPHRHPEPPDNPARRERRE</sequence>
<feature type="region of interest" description="Disordered" evidence="1">
    <location>
        <begin position="213"/>
        <end position="249"/>
    </location>
</feature>
<dbReference type="InterPro" id="IPR036691">
    <property type="entry name" value="Endo/exonu/phosph_ase_sf"/>
</dbReference>
<dbReference type="Proteomes" id="UP000472710">
    <property type="component" value="Unassembled WGS sequence"/>
</dbReference>
<feature type="compositionally biased region" description="Basic and acidic residues" evidence="1">
    <location>
        <begin position="235"/>
        <end position="249"/>
    </location>
</feature>
<accession>A0ABQ1CRP2</accession>
<evidence type="ECO:0000313" key="3">
    <source>
        <dbReference type="Proteomes" id="UP000472710"/>
    </source>
</evidence>
<proteinExistence type="predicted"/>
<evidence type="ECO:0000256" key="1">
    <source>
        <dbReference type="SAM" id="MobiDB-lite"/>
    </source>
</evidence>
<protein>
    <recommendedName>
        <fullName evidence="4">Endonuclease/exonuclease/phosphatase family protein</fullName>
    </recommendedName>
</protein>
<reference evidence="2 3" key="1">
    <citation type="submission" date="2020-02" db="EMBL/GenBank/DDBJ databases">
        <title>Whole genome shotgun sequence of Streptomyces diastaticus subsp. diastaticus NBRC 13412.</title>
        <authorList>
            <person name="Ichikawa N."/>
            <person name="Komaki H."/>
            <person name="Tamura T."/>
        </authorList>
    </citation>
    <scope>NUCLEOTIDE SEQUENCE [LARGE SCALE GENOMIC DNA]</scope>
    <source>
        <strain evidence="2 3">NBRC 13412</strain>
    </source>
</reference>
<dbReference type="GeneID" id="95073224"/>
<organism evidence="2 3">
    <name type="scientific">Streptomyces diastaticus subsp. diastaticus</name>
    <dbReference type="NCBI Taxonomy" id="68040"/>
    <lineage>
        <taxon>Bacteria</taxon>
        <taxon>Bacillati</taxon>
        <taxon>Actinomycetota</taxon>
        <taxon>Actinomycetes</taxon>
        <taxon>Kitasatosporales</taxon>
        <taxon>Streptomycetaceae</taxon>
        <taxon>Streptomyces</taxon>
        <taxon>Streptomyces diastaticus group</taxon>
    </lineage>
</organism>
<gene>
    <name evidence="2" type="ORF">Sdia_36210</name>
</gene>
<keyword evidence="3" id="KW-1185">Reference proteome</keyword>
<dbReference type="Gene3D" id="3.60.10.10">
    <property type="entry name" value="Endonuclease/exonuclease/phosphatase"/>
    <property type="match status" value="1"/>
</dbReference>
<dbReference type="SUPFAM" id="SSF56219">
    <property type="entry name" value="DNase I-like"/>
    <property type="match status" value="1"/>
</dbReference>
<dbReference type="RefSeq" id="WP_189500602.1">
    <property type="nucleotide sequence ID" value="NZ_BLLN01000003.1"/>
</dbReference>
<dbReference type="EMBL" id="BLLN01000003">
    <property type="protein sequence ID" value="GFH72853.1"/>
    <property type="molecule type" value="Genomic_DNA"/>
</dbReference>
<name>A0ABQ1CRP2_STRDI</name>
<comment type="caution">
    <text evidence="2">The sequence shown here is derived from an EMBL/GenBank/DDBJ whole genome shotgun (WGS) entry which is preliminary data.</text>
</comment>
<evidence type="ECO:0000313" key="2">
    <source>
        <dbReference type="EMBL" id="GFH72853.1"/>
    </source>
</evidence>